<evidence type="ECO:0000313" key="2">
    <source>
        <dbReference type="Proteomes" id="UP000029585"/>
    </source>
</evidence>
<proteinExistence type="predicted"/>
<comment type="caution">
    <text evidence="1">The sequence shown here is derived from an EMBL/GenBank/DDBJ whole genome shotgun (WGS) entry which is preliminary data.</text>
</comment>
<accession>A0A096DAT8</accession>
<dbReference type="Proteomes" id="UP000029585">
    <property type="component" value="Unassembled WGS sequence"/>
</dbReference>
<sequence length="139" mass="15887">MANYTQHYHLHQWEPEDSFLRTDFNGDFQRLDEALAGLDGRKPELRLGRYTGDGTQNRAVALGCAPRAVLLFCRDREALLAWPGAPYVYAYKNRPGNMLILTETGFQVHYDHYEVGLSDNDFLPVTNKAGESYRYLALV</sequence>
<organism evidence="1 2">
    <name type="scientific">Flavonifractor plautii 1_3_50AFAA</name>
    <dbReference type="NCBI Taxonomy" id="742738"/>
    <lineage>
        <taxon>Bacteria</taxon>
        <taxon>Bacillati</taxon>
        <taxon>Bacillota</taxon>
        <taxon>Clostridia</taxon>
        <taxon>Eubacteriales</taxon>
        <taxon>Oscillospiraceae</taxon>
        <taxon>Flavonifractor</taxon>
    </lineage>
</organism>
<name>A0A096DAT8_FLAPL</name>
<dbReference type="AlphaFoldDB" id="A0A096DAT8"/>
<dbReference type="EMBL" id="ADLO01000082">
    <property type="protein sequence ID" value="KGF54649.1"/>
    <property type="molecule type" value="Genomic_DNA"/>
</dbReference>
<reference evidence="1 2" key="1">
    <citation type="submission" date="2011-08" db="EMBL/GenBank/DDBJ databases">
        <title>The Genome Sequence of Clostridium orbiscindens 1_3_50AFAA.</title>
        <authorList>
            <consortium name="The Broad Institute Genome Sequencing Platform"/>
            <person name="Earl A."/>
            <person name="Ward D."/>
            <person name="Feldgarden M."/>
            <person name="Gevers D."/>
            <person name="Daigneault M."/>
            <person name="Strauss J."/>
            <person name="Allen-Vercoe E."/>
            <person name="Young S.K."/>
            <person name="Zeng Q."/>
            <person name="Gargeya S."/>
            <person name="Fitzgerald M."/>
            <person name="Haas B."/>
            <person name="Abouelleil A."/>
            <person name="Alvarado L."/>
            <person name="Arachchi H.M."/>
            <person name="Berlin A."/>
            <person name="Brown A."/>
            <person name="Chapman S.B."/>
            <person name="Chen Z."/>
            <person name="Dunbar C."/>
            <person name="Freedman E."/>
            <person name="Gearin G."/>
            <person name="Gellesch M."/>
            <person name="Goldberg J."/>
            <person name="Griggs A."/>
            <person name="Gujja S."/>
            <person name="Heiman D."/>
            <person name="Howarth C."/>
            <person name="Larson L."/>
            <person name="Lui A."/>
            <person name="MacDonald P.J.P."/>
            <person name="Montmayeur A."/>
            <person name="Murphy C."/>
            <person name="Neiman D."/>
            <person name="Pearson M."/>
            <person name="Priest M."/>
            <person name="Roberts A."/>
            <person name="Saif S."/>
            <person name="Shea T."/>
            <person name="Shenoy N."/>
            <person name="Sisk P."/>
            <person name="Stolte C."/>
            <person name="Sykes S."/>
            <person name="Wortman J."/>
            <person name="Nusbaum C."/>
            <person name="Birren B."/>
        </authorList>
    </citation>
    <scope>NUCLEOTIDE SEQUENCE [LARGE SCALE GENOMIC DNA]</scope>
    <source>
        <strain evidence="1 2">1_3_50AFAA</strain>
    </source>
</reference>
<gene>
    <name evidence="1" type="ORF">HMPREF9460_02612</name>
</gene>
<dbReference type="HOGENOM" id="CLU_126498_0_0_9"/>
<keyword evidence="2" id="KW-1185">Reference proteome</keyword>
<evidence type="ECO:0000313" key="1">
    <source>
        <dbReference type="EMBL" id="KGF54649.1"/>
    </source>
</evidence>
<dbReference type="PATRIC" id="fig|742738.3.peg.2681"/>
<protein>
    <submittedName>
        <fullName evidence="1">Uncharacterized protein</fullName>
    </submittedName>
</protein>
<dbReference type="RefSeq" id="WP_044941819.1">
    <property type="nucleotide sequence ID" value="NZ_KN174164.1"/>
</dbReference>